<dbReference type="InterPro" id="IPR050769">
    <property type="entry name" value="NAT_camello-type"/>
</dbReference>
<dbReference type="SUPFAM" id="SSF55729">
    <property type="entry name" value="Acyl-CoA N-acyltransferases (Nat)"/>
    <property type="match status" value="1"/>
</dbReference>
<reference evidence="3 4" key="1">
    <citation type="journal article" date="2014" name="Nature">
        <title>An environmental bacterial taxon with a large and distinct metabolic repertoire.</title>
        <authorList>
            <person name="Wilson M.C."/>
            <person name="Mori T."/>
            <person name="Ruckert C."/>
            <person name="Uria A.R."/>
            <person name="Helf M.J."/>
            <person name="Takada K."/>
            <person name="Gernert C."/>
            <person name="Steffens U.A."/>
            <person name="Heycke N."/>
            <person name="Schmitt S."/>
            <person name="Rinke C."/>
            <person name="Helfrich E.J."/>
            <person name="Brachmann A.O."/>
            <person name="Gurgui C."/>
            <person name="Wakimoto T."/>
            <person name="Kracht M."/>
            <person name="Crusemann M."/>
            <person name="Hentschel U."/>
            <person name="Abe I."/>
            <person name="Matsunaga S."/>
            <person name="Kalinowski J."/>
            <person name="Takeyama H."/>
            <person name="Piel J."/>
        </authorList>
    </citation>
    <scope>NUCLEOTIDE SEQUENCE [LARGE SCALE GENOMIC DNA]</scope>
    <source>
        <strain evidence="4">TSY2</strain>
    </source>
</reference>
<sequence>MIMQTVKNRVETTTGGTIDIIDYAPPYKADFKRLNLEWIEHYFCVEPIDEVLLSNPESYFLQPGGYIFFATCCGQVVGTCALLKHPDRGFELSKMGVTKSYRGMGIGRKLAETAIEKVRSLDEPQIFLETHSKLIPAVNLYKHLGFRPKAFPGGCSERYQRANLYMVLVL</sequence>
<proteinExistence type="predicted"/>
<dbReference type="GO" id="GO:0008080">
    <property type="term" value="F:N-acetyltransferase activity"/>
    <property type="evidence" value="ECO:0007669"/>
    <property type="project" value="InterPro"/>
</dbReference>
<dbReference type="PANTHER" id="PTHR13947:SF37">
    <property type="entry name" value="LD18367P"/>
    <property type="match status" value="1"/>
</dbReference>
<evidence type="ECO:0000256" key="1">
    <source>
        <dbReference type="ARBA" id="ARBA00022679"/>
    </source>
</evidence>
<evidence type="ECO:0000313" key="3">
    <source>
        <dbReference type="EMBL" id="ETX00913.1"/>
    </source>
</evidence>
<feature type="domain" description="N-acetyltransferase" evidence="2">
    <location>
        <begin position="18"/>
        <end position="170"/>
    </location>
</feature>
<name>W4LSG7_9BACT</name>
<dbReference type="AlphaFoldDB" id="W4LSG7"/>
<dbReference type="InterPro" id="IPR000182">
    <property type="entry name" value="GNAT_dom"/>
</dbReference>
<dbReference type="Pfam" id="PF00583">
    <property type="entry name" value="Acetyltransf_1"/>
    <property type="match status" value="1"/>
</dbReference>
<dbReference type="EMBL" id="AZHX01001680">
    <property type="protein sequence ID" value="ETX00913.1"/>
    <property type="molecule type" value="Genomic_DNA"/>
</dbReference>
<evidence type="ECO:0000313" key="4">
    <source>
        <dbReference type="Proteomes" id="UP000019140"/>
    </source>
</evidence>
<dbReference type="HOGENOM" id="CLU_013985_11_9_7"/>
<dbReference type="PROSITE" id="PS51186">
    <property type="entry name" value="GNAT"/>
    <property type="match status" value="1"/>
</dbReference>
<dbReference type="CDD" id="cd04301">
    <property type="entry name" value="NAT_SF"/>
    <property type="match status" value="1"/>
</dbReference>
<comment type="caution">
    <text evidence="3">The sequence shown here is derived from an EMBL/GenBank/DDBJ whole genome shotgun (WGS) entry which is preliminary data.</text>
</comment>
<gene>
    <name evidence="3" type="ORF">ETSY2_38175</name>
</gene>
<organism evidence="3 4">
    <name type="scientific">Candidatus Entotheonella gemina</name>
    <dbReference type="NCBI Taxonomy" id="1429439"/>
    <lineage>
        <taxon>Bacteria</taxon>
        <taxon>Pseudomonadati</taxon>
        <taxon>Nitrospinota/Tectimicrobiota group</taxon>
        <taxon>Candidatus Tectimicrobiota</taxon>
        <taxon>Candidatus Entotheonellia</taxon>
        <taxon>Candidatus Entotheonellales</taxon>
        <taxon>Candidatus Entotheonellaceae</taxon>
        <taxon>Candidatus Entotheonella</taxon>
    </lineage>
</organism>
<keyword evidence="4" id="KW-1185">Reference proteome</keyword>
<protein>
    <recommendedName>
        <fullName evidence="2">N-acetyltransferase domain-containing protein</fullName>
    </recommendedName>
</protein>
<evidence type="ECO:0000259" key="2">
    <source>
        <dbReference type="PROSITE" id="PS51186"/>
    </source>
</evidence>
<dbReference type="PANTHER" id="PTHR13947">
    <property type="entry name" value="GNAT FAMILY N-ACETYLTRANSFERASE"/>
    <property type="match status" value="1"/>
</dbReference>
<dbReference type="Gene3D" id="3.40.630.30">
    <property type="match status" value="1"/>
</dbReference>
<dbReference type="Proteomes" id="UP000019140">
    <property type="component" value="Unassembled WGS sequence"/>
</dbReference>
<keyword evidence="1" id="KW-0808">Transferase</keyword>
<accession>W4LSG7</accession>
<dbReference type="InterPro" id="IPR016181">
    <property type="entry name" value="Acyl_CoA_acyltransferase"/>
</dbReference>